<feature type="compositionally biased region" description="Pro residues" evidence="1">
    <location>
        <begin position="213"/>
        <end position="225"/>
    </location>
</feature>
<reference evidence="4" key="1">
    <citation type="submission" date="2023-07" db="EMBL/GenBank/DDBJ databases">
        <authorList>
            <person name="Luz R."/>
            <person name="Cordeiro R."/>
            <person name="Fonseca A."/>
            <person name="Goncalves V."/>
        </authorList>
    </citation>
    <scope>NUCLEOTIDE SEQUENCE [LARGE SCALE GENOMIC DNA]</scope>
    <source>
        <strain evidence="4">BACA0444</strain>
    </source>
</reference>
<dbReference type="AlphaFoldDB" id="A0AAE4JVE9"/>
<protein>
    <submittedName>
        <fullName evidence="3">Uncharacterized protein</fullName>
    </submittedName>
</protein>
<accession>A0AAE4JVE9</accession>
<evidence type="ECO:0000313" key="4">
    <source>
        <dbReference type="Proteomes" id="UP001268256"/>
    </source>
</evidence>
<feature type="compositionally biased region" description="Low complexity" evidence="1">
    <location>
        <begin position="188"/>
        <end position="212"/>
    </location>
</feature>
<dbReference type="RefSeq" id="WP_322877210.1">
    <property type="nucleotide sequence ID" value="NZ_JAVMIP010000002.1"/>
</dbReference>
<feature type="transmembrane region" description="Helical" evidence="2">
    <location>
        <begin position="92"/>
        <end position="113"/>
    </location>
</feature>
<feature type="region of interest" description="Disordered" evidence="1">
    <location>
        <begin position="188"/>
        <end position="225"/>
    </location>
</feature>
<proteinExistence type="predicted"/>
<feature type="compositionally biased region" description="Polar residues" evidence="1">
    <location>
        <begin position="143"/>
        <end position="156"/>
    </location>
</feature>
<gene>
    <name evidence="3" type="ORF">RIF25_03750</name>
</gene>
<keyword evidence="2" id="KW-0812">Transmembrane</keyword>
<sequence>MIQTLARQNHPQSEPALYLVESCRTDIHANQMMDELFRDIEAYLQAPNQQLKRLAPASTLARPSISLTQSSAATSLGLQTWDKIKNLSSERYFIGLGIASFLMAGGLLIGGILRDQGTPTSNVSPHPGDVEFARYASQALGSIRSTSRPTPNSGNQGLAHPPSPGLEPTTIISQDAQGNRVERVYIPVNSNTPTTTNTPANLSPTAVATSPSTPQPLTPVPPPPNNLAKVNQPMVAAKASVPTMATSLPAPVKPQNNLVGVIELGDRSMALIAHNGLVQRVSPGDVIDNSNWRLTGVQKQSVVLQRGSEVRTIQVGETF</sequence>
<name>A0AAE4JVE9_9CYAN</name>
<keyword evidence="4" id="KW-1185">Reference proteome</keyword>
<feature type="region of interest" description="Disordered" evidence="1">
    <location>
        <begin position="143"/>
        <end position="171"/>
    </location>
</feature>
<dbReference type="EMBL" id="JAVMIP010000002">
    <property type="protein sequence ID" value="MDS3859916.1"/>
    <property type="molecule type" value="Genomic_DNA"/>
</dbReference>
<dbReference type="Proteomes" id="UP001268256">
    <property type="component" value="Unassembled WGS sequence"/>
</dbReference>
<evidence type="ECO:0000256" key="1">
    <source>
        <dbReference type="SAM" id="MobiDB-lite"/>
    </source>
</evidence>
<evidence type="ECO:0000256" key="2">
    <source>
        <dbReference type="SAM" id="Phobius"/>
    </source>
</evidence>
<organism evidence="3 4">
    <name type="scientific">Pseudocalidococcus azoricus BACA0444</name>
    <dbReference type="NCBI Taxonomy" id="2918990"/>
    <lineage>
        <taxon>Bacteria</taxon>
        <taxon>Bacillati</taxon>
        <taxon>Cyanobacteriota</taxon>
        <taxon>Cyanophyceae</taxon>
        <taxon>Acaryochloridales</taxon>
        <taxon>Thermosynechococcaceae</taxon>
        <taxon>Pseudocalidococcus</taxon>
        <taxon>Pseudocalidococcus azoricus</taxon>
    </lineage>
</organism>
<keyword evidence="2" id="KW-0472">Membrane</keyword>
<comment type="caution">
    <text evidence="3">The sequence shown here is derived from an EMBL/GenBank/DDBJ whole genome shotgun (WGS) entry which is preliminary data.</text>
</comment>
<evidence type="ECO:0000313" key="3">
    <source>
        <dbReference type="EMBL" id="MDS3859916.1"/>
    </source>
</evidence>
<keyword evidence="2" id="KW-1133">Transmembrane helix</keyword>